<name>A0A1I6L1Y5_9EURY</name>
<evidence type="ECO:0000313" key="2">
    <source>
        <dbReference type="EMBL" id="SFR97457.1"/>
    </source>
</evidence>
<dbReference type="OrthoDB" id="339024at2157"/>
<sequence length="81" mass="8591">MKTGETEAFATRLPAAEAARVRDAVDQTSLSRSDLLARALRYYVAENPDGIPAFHSGDSDTGPLEQAGILPAEPESDQAGF</sequence>
<evidence type="ECO:0008006" key="4">
    <source>
        <dbReference type="Google" id="ProtNLM"/>
    </source>
</evidence>
<accession>A0A1I6L1Y5</accession>
<feature type="region of interest" description="Disordered" evidence="1">
    <location>
        <begin position="50"/>
        <end position="81"/>
    </location>
</feature>
<evidence type="ECO:0000313" key="3">
    <source>
        <dbReference type="Proteomes" id="UP000199062"/>
    </source>
</evidence>
<organism evidence="2 3">
    <name type="scientific">Halomicrobium zhouii</name>
    <dbReference type="NCBI Taxonomy" id="767519"/>
    <lineage>
        <taxon>Archaea</taxon>
        <taxon>Methanobacteriati</taxon>
        <taxon>Methanobacteriota</taxon>
        <taxon>Stenosarchaea group</taxon>
        <taxon>Halobacteria</taxon>
        <taxon>Halobacteriales</taxon>
        <taxon>Haloarculaceae</taxon>
        <taxon>Halomicrobium</taxon>
    </lineage>
</organism>
<reference evidence="2 3" key="1">
    <citation type="submission" date="2016-10" db="EMBL/GenBank/DDBJ databases">
        <authorList>
            <person name="de Groot N.N."/>
        </authorList>
    </citation>
    <scope>NUCLEOTIDE SEQUENCE [LARGE SCALE GENOMIC DNA]</scope>
    <source>
        <strain evidence="2 3">CGMCC 1.10457</strain>
    </source>
</reference>
<dbReference type="EMBL" id="FOZK01000002">
    <property type="protein sequence ID" value="SFR97457.1"/>
    <property type="molecule type" value="Genomic_DNA"/>
</dbReference>
<protein>
    <recommendedName>
        <fullName evidence="4">Ribbon-helix-helix protein, copG family</fullName>
    </recommendedName>
</protein>
<evidence type="ECO:0000256" key="1">
    <source>
        <dbReference type="SAM" id="MobiDB-lite"/>
    </source>
</evidence>
<keyword evidence="3" id="KW-1185">Reference proteome</keyword>
<dbReference type="Proteomes" id="UP000199062">
    <property type="component" value="Unassembled WGS sequence"/>
</dbReference>
<proteinExistence type="predicted"/>
<gene>
    <name evidence="2" type="ORF">SAMN05216559_1857</name>
</gene>
<dbReference type="AlphaFoldDB" id="A0A1I6L1Y5"/>
<dbReference type="RefSeq" id="WP_089816107.1">
    <property type="nucleotide sequence ID" value="NZ_FOZK01000002.1"/>
</dbReference>